<evidence type="ECO:0000256" key="1">
    <source>
        <dbReference type="ARBA" id="ARBA00023015"/>
    </source>
</evidence>
<dbReference type="Gene3D" id="1.10.260.40">
    <property type="entry name" value="lambda repressor-like DNA-binding domains"/>
    <property type="match status" value="1"/>
</dbReference>
<dbReference type="CDD" id="cd01392">
    <property type="entry name" value="HTH_LacI"/>
    <property type="match status" value="1"/>
</dbReference>
<evidence type="ECO:0000256" key="2">
    <source>
        <dbReference type="ARBA" id="ARBA00023125"/>
    </source>
</evidence>
<organism evidence="6 7">
    <name type="scientific">Vibrio algarum</name>
    <dbReference type="NCBI Taxonomy" id="3020714"/>
    <lineage>
        <taxon>Bacteria</taxon>
        <taxon>Pseudomonadati</taxon>
        <taxon>Pseudomonadota</taxon>
        <taxon>Gammaproteobacteria</taxon>
        <taxon>Vibrionales</taxon>
        <taxon>Vibrionaceae</taxon>
        <taxon>Vibrio</taxon>
    </lineage>
</organism>
<dbReference type="Gene3D" id="3.40.50.2300">
    <property type="match status" value="2"/>
</dbReference>
<proteinExistence type="predicted"/>
<dbReference type="Proteomes" id="UP001210678">
    <property type="component" value="Unassembled WGS sequence"/>
</dbReference>
<dbReference type="InterPro" id="IPR010982">
    <property type="entry name" value="Lambda_DNA-bd_dom_sf"/>
</dbReference>
<sequence length="338" mass="37387">MRKKKETATVYDVAKLAGVSPATVSRFLNRTTFVSDEKSHKIEDAINALDYKPVYQPASSNNRRSMIIGALVQHPDSPFTSQILNDMEKVLISQGYQLTIASGHWDKKLETYALTSLEQQNVDGVIVVTGNLTNNQLIDFSNKIPVVAFGYDINAKQIQCINIDNELAGYMATLHLLQLGHSNIGHIKGLASQPDSLHRFEGYKRALKEAGLRPNQRLIKQGDFSSAVAYQQTVEMLNDEKAKVTAIFAANDLSAYGVIKAIHDHDLKVPDDISVIGFDDLPTSKYFTPGLTTLRQPIEEIGTVSANSILNFLSGDRHEDRLPPIDLIVRQSTKPLKG</sequence>
<accession>A0ABT4YPQ8</accession>
<dbReference type="SUPFAM" id="SSF53822">
    <property type="entry name" value="Periplasmic binding protein-like I"/>
    <property type="match status" value="1"/>
</dbReference>
<dbReference type="SMART" id="SM00354">
    <property type="entry name" value="HTH_LACI"/>
    <property type="match status" value="1"/>
</dbReference>
<keyword evidence="3" id="KW-0804">Transcription</keyword>
<feature type="domain" description="HTH cro/C1-type" evidence="5">
    <location>
        <begin position="9"/>
        <end position="52"/>
    </location>
</feature>
<evidence type="ECO:0000259" key="4">
    <source>
        <dbReference type="PROSITE" id="PS50932"/>
    </source>
</evidence>
<reference evidence="6 7" key="1">
    <citation type="submission" date="2023-01" db="EMBL/GenBank/DDBJ databases">
        <title>Vibrio sp. KJ40-1 sp.nov, isolated from marine algae.</title>
        <authorList>
            <person name="Butt M."/>
            <person name="Kim J.M.J."/>
            <person name="Jeon C.O.C."/>
        </authorList>
    </citation>
    <scope>NUCLEOTIDE SEQUENCE [LARGE SCALE GENOMIC DNA]</scope>
    <source>
        <strain evidence="6 7">KJ40-1</strain>
    </source>
</reference>
<dbReference type="InterPro" id="IPR028082">
    <property type="entry name" value="Peripla_BP_I"/>
</dbReference>
<dbReference type="PROSITE" id="PS50932">
    <property type="entry name" value="HTH_LACI_2"/>
    <property type="match status" value="1"/>
</dbReference>
<gene>
    <name evidence="6" type="ORF">PGX00_07670</name>
</gene>
<dbReference type="EMBL" id="JAQLOI010000001">
    <property type="protein sequence ID" value="MDB1123545.1"/>
    <property type="molecule type" value="Genomic_DNA"/>
</dbReference>
<dbReference type="InterPro" id="IPR001387">
    <property type="entry name" value="Cro/C1-type_HTH"/>
</dbReference>
<evidence type="ECO:0000313" key="7">
    <source>
        <dbReference type="Proteomes" id="UP001210678"/>
    </source>
</evidence>
<dbReference type="Pfam" id="PF00356">
    <property type="entry name" value="LacI"/>
    <property type="match status" value="1"/>
</dbReference>
<dbReference type="InterPro" id="IPR000843">
    <property type="entry name" value="HTH_LacI"/>
</dbReference>
<dbReference type="InterPro" id="IPR046335">
    <property type="entry name" value="LacI/GalR-like_sensor"/>
</dbReference>
<evidence type="ECO:0000259" key="5">
    <source>
        <dbReference type="PROSITE" id="PS50943"/>
    </source>
</evidence>
<comment type="caution">
    <text evidence="6">The sequence shown here is derived from an EMBL/GenBank/DDBJ whole genome shotgun (WGS) entry which is preliminary data.</text>
</comment>
<dbReference type="SUPFAM" id="SSF47413">
    <property type="entry name" value="lambda repressor-like DNA-binding domains"/>
    <property type="match status" value="1"/>
</dbReference>
<dbReference type="PROSITE" id="PS00356">
    <property type="entry name" value="HTH_LACI_1"/>
    <property type="match status" value="1"/>
</dbReference>
<dbReference type="PROSITE" id="PS50943">
    <property type="entry name" value="HTH_CROC1"/>
    <property type="match status" value="1"/>
</dbReference>
<evidence type="ECO:0000313" key="6">
    <source>
        <dbReference type="EMBL" id="MDB1123545.1"/>
    </source>
</evidence>
<keyword evidence="1" id="KW-0805">Transcription regulation</keyword>
<dbReference type="PANTHER" id="PTHR30146:SF109">
    <property type="entry name" value="HTH-TYPE TRANSCRIPTIONAL REGULATOR GALS"/>
    <property type="match status" value="1"/>
</dbReference>
<feature type="domain" description="HTH lacI-type" evidence="4">
    <location>
        <begin position="8"/>
        <end position="62"/>
    </location>
</feature>
<evidence type="ECO:0000256" key="3">
    <source>
        <dbReference type="ARBA" id="ARBA00023163"/>
    </source>
</evidence>
<keyword evidence="7" id="KW-1185">Reference proteome</keyword>
<dbReference type="PANTHER" id="PTHR30146">
    <property type="entry name" value="LACI-RELATED TRANSCRIPTIONAL REPRESSOR"/>
    <property type="match status" value="1"/>
</dbReference>
<dbReference type="PRINTS" id="PR00036">
    <property type="entry name" value="HTHLACI"/>
</dbReference>
<name>A0ABT4YPQ8_9VIBR</name>
<keyword evidence="2" id="KW-0238">DNA-binding</keyword>
<dbReference type="RefSeq" id="WP_272134216.1">
    <property type="nucleotide sequence ID" value="NZ_JAQLOI010000001.1"/>
</dbReference>
<dbReference type="Pfam" id="PF13377">
    <property type="entry name" value="Peripla_BP_3"/>
    <property type="match status" value="1"/>
</dbReference>
<protein>
    <submittedName>
        <fullName evidence="6">Substrate-binding domain-containing protein</fullName>
    </submittedName>
</protein>